<dbReference type="InterPro" id="IPR052976">
    <property type="entry name" value="Scoloptoxin-like"/>
</dbReference>
<dbReference type="GO" id="GO:0005576">
    <property type="term" value="C:extracellular region"/>
    <property type="evidence" value="ECO:0007669"/>
    <property type="project" value="InterPro"/>
</dbReference>
<evidence type="ECO:0000313" key="5">
    <source>
        <dbReference type="RefSeq" id="XP_015520435.2"/>
    </source>
</evidence>
<dbReference type="OrthoDB" id="10052888at2759"/>
<feature type="compositionally biased region" description="Basic and acidic residues" evidence="1">
    <location>
        <begin position="342"/>
        <end position="374"/>
    </location>
</feature>
<dbReference type="Pfam" id="PF01607">
    <property type="entry name" value="CBM_14"/>
    <property type="match status" value="1"/>
</dbReference>
<proteinExistence type="predicted"/>
<dbReference type="KEGG" id="nlo:107224768"/>
<evidence type="ECO:0000256" key="1">
    <source>
        <dbReference type="SAM" id="MobiDB-lite"/>
    </source>
</evidence>
<name>A0A6J0C1K2_NEOLC</name>
<gene>
    <name evidence="5" type="primary">LOC107224768</name>
</gene>
<organism evidence="5">
    <name type="scientific">Neodiprion lecontei</name>
    <name type="common">Redheaded pine sawfly</name>
    <dbReference type="NCBI Taxonomy" id="441921"/>
    <lineage>
        <taxon>Eukaryota</taxon>
        <taxon>Metazoa</taxon>
        <taxon>Ecdysozoa</taxon>
        <taxon>Arthropoda</taxon>
        <taxon>Hexapoda</taxon>
        <taxon>Insecta</taxon>
        <taxon>Pterygota</taxon>
        <taxon>Neoptera</taxon>
        <taxon>Endopterygota</taxon>
        <taxon>Hymenoptera</taxon>
        <taxon>Tenthredinoidea</taxon>
        <taxon>Diprionidae</taxon>
        <taxon>Diprioninae</taxon>
        <taxon>Neodiprion</taxon>
    </lineage>
</organism>
<feature type="compositionally biased region" description="Basic and acidic residues" evidence="1">
    <location>
        <begin position="23"/>
        <end position="37"/>
    </location>
</feature>
<dbReference type="GO" id="GO:0004386">
    <property type="term" value="F:helicase activity"/>
    <property type="evidence" value="ECO:0007669"/>
    <property type="project" value="UniProtKB-KW"/>
</dbReference>
<dbReference type="Proteomes" id="UP000829291">
    <property type="component" value="Chromosome 7"/>
</dbReference>
<feature type="compositionally biased region" description="Gly residues" evidence="1">
    <location>
        <begin position="172"/>
        <end position="182"/>
    </location>
</feature>
<dbReference type="PANTHER" id="PTHR22933">
    <property type="entry name" value="FI18007P1-RELATED"/>
    <property type="match status" value="1"/>
</dbReference>
<feature type="chain" id="PRO_5046412571" evidence="2">
    <location>
        <begin position="18"/>
        <end position="444"/>
    </location>
</feature>
<dbReference type="AlphaFoldDB" id="A0A6J0C1K2"/>
<dbReference type="GO" id="GO:0008061">
    <property type="term" value="F:chitin binding"/>
    <property type="evidence" value="ECO:0007669"/>
    <property type="project" value="InterPro"/>
</dbReference>
<keyword evidence="5" id="KW-0067">ATP-binding</keyword>
<protein>
    <submittedName>
        <fullName evidence="5">Probable ATP-dependent RNA helicase ddx42</fullName>
    </submittedName>
</protein>
<feature type="domain" description="Chitin-binding type-2" evidence="3">
    <location>
        <begin position="99"/>
        <end position="158"/>
    </location>
</feature>
<dbReference type="PANTHER" id="PTHR22933:SF42">
    <property type="entry name" value="FI18455P1-RELATED"/>
    <property type="match status" value="1"/>
</dbReference>
<reference evidence="5" key="1">
    <citation type="submission" date="2025-08" db="UniProtKB">
        <authorList>
            <consortium name="RefSeq"/>
        </authorList>
    </citation>
    <scope>IDENTIFICATION</scope>
    <source>
        <tissue evidence="5">Thorax and Abdomen</tissue>
    </source>
</reference>
<sequence length="444" mass="49524">MELCMLFGLCLYLVATALESDAKSPDSRFDENSDSHGQDSAFFEAQSGLEDEEISEKARRPGLVDPEVADQLEGNGWLDVIPGTPGKDYPNYDGIPETSFTCRGKTPGGYYADIEARCQVFHVCNTDGQKSSFICPSGSIFNQKYFVCDWWYDFECDDATDLYSLNEKVNRGGTGSGPGGPGRTSEEVIEPLNLQEGNFVADGFDLSLAGTGEGGPGYSRNGKSRGFQSNAEEEGEEKNAGKLASGKEAEGRGERKSTASSSPDKDRQFYAGENSRGNYRAGNAIEDPRGTAGNPHFRNGSHREESNGFNENVAGVNDGSYDNNQPRGRRFEERRVRQRNRKFGEKNFDRQSDDRDDKNPVDFQSDNKENRRGGENFYSDGFARNEKTEITRQNIRANYPRENSSDRVSKTERKNHRDDYLLGVVRDDEKSGNSNQQRRYVPIL</sequence>
<dbReference type="GeneID" id="107224768"/>
<keyword evidence="5" id="KW-0378">Hydrolase</keyword>
<dbReference type="RefSeq" id="XP_015520435.2">
    <property type="nucleotide sequence ID" value="XM_015664949.2"/>
</dbReference>
<feature type="compositionally biased region" description="Basic and acidic residues" evidence="1">
    <location>
        <begin position="237"/>
        <end position="268"/>
    </location>
</feature>
<evidence type="ECO:0000256" key="2">
    <source>
        <dbReference type="SAM" id="SignalP"/>
    </source>
</evidence>
<keyword evidence="5" id="KW-0347">Helicase</keyword>
<dbReference type="PROSITE" id="PS50940">
    <property type="entry name" value="CHIT_BIND_II"/>
    <property type="match status" value="1"/>
</dbReference>
<dbReference type="InterPro" id="IPR002557">
    <property type="entry name" value="Chitin-bd_dom"/>
</dbReference>
<feature type="signal peptide" evidence="2">
    <location>
        <begin position="1"/>
        <end position="17"/>
    </location>
</feature>
<feature type="region of interest" description="Disordered" evidence="1">
    <location>
        <begin position="23"/>
        <end position="59"/>
    </location>
</feature>
<feature type="region of interest" description="Disordered" evidence="1">
    <location>
        <begin position="210"/>
        <end position="418"/>
    </location>
</feature>
<dbReference type="Gene3D" id="2.170.140.10">
    <property type="entry name" value="Chitin binding domain"/>
    <property type="match status" value="1"/>
</dbReference>
<evidence type="ECO:0000313" key="4">
    <source>
        <dbReference type="Proteomes" id="UP000829291"/>
    </source>
</evidence>
<keyword evidence="4" id="KW-1185">Reference proteome</keyword>
<evidence type="ECO:0000259" key="3">
    <source>
        <dbReference type="PROSITE" id="PS50940"/>
    </source>
</evidence>
<feature type="region of interest" description="Disordered" evidence="1">
    <location>
        <begin position="167"/>
        <end position="186"/>
    </location>
</feature>
<dbReference type="InParanoid" id="A0A6J0C1K2"/>
<keyword evidence="5" id="KW-0547">Nucleotide-binding</keyword>
<dbReference type="SUPFAM" id="SSF57625">
    <property type="entry name" value="Invertebrate chitin-binding proteins"/>
    <property type="match status" value="1"/>
</dbReference>
<accession>A0A6J0C1K2</accession>
<dbReference type="InterPro" id="IPR036508">
    <property type="entry name" value="Chitin-bd_dom_sf"/>
</dbReference>
<feature type="compositionally biased region" description="Basic and acidic residues" evidence="1">
    <location>
        <begin position="403"/>
        <end position="418"/>
    </location>
</feature>
<keyword evidence="2" id="KW-0732">Signal</keyword>